<feature type="compositionally biased region" description="Basic residues" evidence="1">
    <location>
        <begin position="205"/>
        <end position="221"/>
    </location>
</feature>
<organism evidence="2 4">
    <name type="scientific">Trifolium medium</name>
    <dbReference type="NCBI Taxonomy" id="97028"/>
    <lineage>
        <taxon>Eukaryota</taxon>
        <taxon>Viridiplantae</taxon>
        <taxon>Streptophyta</taxon>
        <taxon>Embryophyta</taxon>
        <taxon>Tracheophyta</taxon>
        <taxon>Spermatophyta</taxon>
        <taxon>Magnoliopsida</taxon>
        <taxon>eudicotyledons</taxon>
        <taxon>Gunneridae</taxon>
        <taxon>Pentapetalae</taxon>
        <taxon>rosids</taxon>
        <taxon>fabids</taxon>
        <taxon>Fabales</taxon>
        <taxon>Fabaceae</taxon>
        <taxon>Papilionoideae</taxon>
        <taxon>50 kb inversion clade</taxon>
        <taxon>NPAAA clade</taxon>
        <taxon>Hologalegina</taxon>
        <taxon>IRL clade</taxon>
        <taxon>Trifolieae</taxon>
        <taxon>Trifolium</taxon>
    </lineage>
</organism>
<comment type="caution">
    <text evidence="2">The sequence shown here is derived from an EMBL/GenBank/DDBJ whole genome shotgun (WGS) entry which is preliminary data.</text>
</comment>
<feature type="region of interest" description="Disordered" evidence="1">
    <location>
        <begin position="196"/>
        <end position="221"/>
    </location>
</feature>
<sequence length="259" mass="30187">MKEDAEVPLLLGRPFLATGRALIDVELGELMFRLNDEQVCFKVFEASKFYGKIPECFKVEVLEEVVKDVIKEEWDREIDIFLQQMEECQEEEVSKKSLSQILRFYKNFLQLRNFVKELKKDYDVLVGGLNGTIPIFYFHMMKKEENLNSVVNSQELVTHSLEDLEEQEVMYALEPNMVNSISESFLPNAVHVTQEKDEGVEKMKAPKRAPKKKRKKWKNKRKKLITHPGIGKLVLVDHVAPLKNEQQSSRVETNVKYPP</sequence>
<name>A0A392M5X4_9FABA</name>
<gene>
    <name evidence="2" type="ORF">A2U01_0003502</name>
    <name evidence="3" type="ORF">A2U01_0003818</name>
</gene>
<evidence type="ECO:0000313" key="2">
    <source>
        <dbReference type="EMBL" id="MCH82691.1"/>
    </source>
</evidence>
<dbReference type="AlphaFoldDB" id="A0A392M5X4"/>
<dbReference type="PANTHER" id="PTHR33067:SF9">
    <property type="entry name" value="RNA-DIRECTED DNA POLYMERASE"/>
    <property type="match status" value="1"/>
</dbReference>
<keyword evidence="4" id="KW-1185">Reference proteome</keyword>
<evidence type="ECO:0000313" key="3">
    <source>
        <dbReference type="EMBL" id="MCH83004.1"/>
    </source>
</evidence>
<evidence type="ECO:0000256" key="1">
    <source>
        <dbReference type="SAM" id="MobiDB-lite"/>
    </source>
</evidence>
<dbReference type="EMBL" id="LXQA010004040">
    <property type="protein sequence ID" value="MCH82691.1"/>
    <property type="molecule type" value="Genomic_DNA"/>
</dbReference>
<evidence type="ECO:0000313" key="4">
    <source>
        <dbReference type="Proteomes" id="UP000265520"/>
    </source>
</evidence>
<accession>A0A392M5X4</accession>
<protein>
    <submittedName>
        <fullName evidence="2">Uncharacterized protein</fullName>
    </submittedName>
</protein>
<reference evidence="2 4" key="1">
    <citation type="journal article" date="2018" name="Front. Plant Sci.">
        <title>Red Clover (Trifolium pratense) and Zigzag Clover (T. medium) - A Picture of Genomic Similarities and Differences.</title>
        <authorList>
            <person name="Dluhosova J."/>
            <person name="Istvanek J."/>
            <person name="Nedelnik J."/>
            <person name="Repkova J."/>
        </authorList>
    </citation>
    <scope>NUCLEOTIDE SEQUENCE [LARGE SCALE GENOMIC DNA]</scope>
    <source>
        <strain evidence="2">10/8</strain>
        <strain evidence="4">cv. 10/8</strain>
        <tissue evidence="2">Leaf</tissue>
    </source>
</reference>
<dbReference type="Proteomes" id="UP000265520">
    <property type="component" value="Unassembled WGS sequence"/>
</dbReference>
<dbReference type="EMBL" id="LXQA010004509">
    <property type="protein sequence ID" value="MCH83004.1"/>
    <property type="molecule type" value="Genomic_DNA"/>
</dbReference>
<dbReference type="PANTHER" id="PTHR33067">
    <property type="entry name" value="RNA-DIRECTED DNA POLYMERASE-RELATED"/>
    <property type="match status" value="1"/>
</dbReference>
<proteinExistence type="predicted"/>